<dbReference type="PROSITE" id="PS50022">
    <property type="entry name" value="FA58C_3"/>
    <property type="match status" value="1"/>
</dbReference>
<feature type="domain" description="F5/8 type C" evidence="2">
    <location>
        <begin position="768"/>
        <end position="912"/>
    </location>
</feature>
<dbReference type="Gene3D" id="2.60.120.260">
    <property type="entry name" value="Galactose-binding domain-like"/>
    <property type="match status" value="1"/>
</dbReference>
<evidence type="ECO:0000259" key="2">
    <source>
        <dbReference type="PROSITE" id="PS50022"/>
    </source>
</evidence>
<dbReference type="Pfam" id="PF19773">
    <property type="entry name" value="DUF6259"/>
    <property type="match status" value="1"/>
</dbReference>
<dbReference type="InterPro" id="IPR017853">
    <property type="entry name" value="GH"/>
</dbReference>
<evidence type="ECO:0000313" key="4">
    <source>
        <dbReference type="Proteomes" id="UP000243688"/>
    </source>
</evidence>
<dbReference type="Pfam" id="PF00754">
    <property type="entry name" value="F5_F8_type_C"/>
    <property type="match status" value="1"/>
</dbReference>
<dbReference type="SUPFAM" id="SSF51445">
    <property type="entry name" value="(Trans)glycosidases"/>
    <property type="match status" value="1"/>
</dbReference>
<accession>A0A2A6E0I8</accession>
<protein>
    <recommendedName>
        <fullName evidence="2">F5/8 type C domain-containing protein</fullName>
    </recommendedName>
</protein>
<dbReference type="SMART" id="SM00231">
    <property type="entry name" value="FA58C"/>
    <property type="match status" value="1"/>
</dbReference>
<organism evidence="3 4">
    <name type="scientific">Candidatus Reconcilbacillus cellulovorans</name>
    <dbReference type="NCBI Taxonomy" id="1906605"/>
    <lineage>
        <taxon>Bacteria</taxon>
        <taxon>Bacillati</taxon>
        <taxon>Bacillota</taxon>
        <taxon>Bacilli</taxon>
        <taxon>Bacillales</taxon>
        <taxon>Paenibacillaceae</taxon>
        <taxon>Candidatus Reconcilbacillus</taxon>
    </lineage>
</organism>
<gene>
    <name evidence="3" type="ORF">BLM47_07150</name>
</gene>
<sequence>MNRRRRIWIWTAAISVAVAAIGAILVYLRFGGVRPVTFTEKDGLLLVRNDDYEAAFDATNGAFVSLKDRKTGETLSTGNRDGHLWWAILDDRSSLNSRASRSFSYEWRPSSRELKLRYDGPLKVDVTATFSKENRFTLQAVVRNTSDKTVESFRFPYELNLPTDRIRDALLPMLPGVKLNDRFFKDQNSFEDQYPGVLFASYVAVRTTGGSLAIYDIRESSVKPVVLGFKNQIDQAGATGIVRDYKTWIAPQEQWTSPRIVVQVGGDYAQSIERYRTDNGIDRYRSLADKLGDRKDEFFASPFFKLDVAAARSDWTTLKSKWLDRLRHTGVIHLVAFQPGGHDENYPDFLPPDPRWGTENDFRQFIAYAREKGNLVVPYTNFSWWGVNAPTLRNLPGGVKLEDIVVRRKNGDLIKEDYGPHSGYVVNPGDPFVRTRIAEEHRRLLDAGVDGIFEDQWGIRNTPYVFGGVVPAGTDPSNAYIEALRQYADSIRHPMYVEDGFDVLADDAAGFMGSVLLWNQLGYRPKTAAYTSYYPMMGMLARDKVMQFQHNLAKETMTMSRDVLRWNLAMGYHLSADLTRGTDNPWIDVVGVFQKHVLAAYADRRIVGFEEPEPNRTVTRIGDMEITANWDDQNPLALDDLFTLAPGGVQTVSRDGRIRAGVYTVYNGRPLDGENHILAEIRERKAVAVYQPYGDDTTLAVRKEKGWKHAVAAAYRYDGGKIADLPVREEGDWIVFDYITDINGQKTGYVLLTPSDTPSTVGDVPFKKRAPMKNLALGRDVRSTSDTSKDYPAAKAVDGDPYTYWESVNRRFPQSLTVDLGEARDINLIRLKLPPMEAWQARDQEIEVLASDDGEQFRTLLAPRNYRFDPNASNEVDIPLPAVVRTRYVRLTVTNNTGWPAAQIAELEVYFKSE</sequence>
<dbReference type="Gene3D" id="3.20.20.80">
    <property type="entry name" value="Glycosidases"/>
    <property type="match status" value="1"/>
</dbReference>
<keyword evidence="1" id="KW-0812">Transmembrane</keyword>
<dbReference type="Proteomes" id="UP000243688">
    <property type="component" value="Unassembled WGS sequence"/>
</dbReference>
<evidence type="ECO:0000313" key="3">
    <source>
        <dbReference type="EMBL" id="PDO10495.1"/>
    </source>
</evidence>
<keyword evidence="1" id="KW-1133">Transmembrane helix</keyword>
<name>A0A2A6E0I8_9BACL</name>
<dbReference type="EMBL" id="MOXJ01000014">
    <property type="protein sequence ID" value="PDO10495.1"/>
    <property type="molecule type" value="Genomic_DNA"/>
</dbReference>
<comment type="caution">
    <text evidence="3">The sequence shown here is derived from an EMBL/GenBank/DDBJ whole genome shotgun (WGS) entry which is preliminary data.</text>
</comment>
<keyword evidence="1" id="KW-0472">Membrane</keyword>
<evidence type="ECO:0000256" key="1">
    <source>
        <dbReference type="SAM" id="Phobius"/>
    </source>
</evidence>
<feature type="transmembrane region" description="Helical" evidence="1">
    <location>
        <begin position="7"/>
        <end position="28"/>
    </location>
</feature>
<reference evidence="3 4" key="1">
    <citation type="submission" date="2016-12" db="EMBL/GenBank/DDBJ databases">
        <title>Candidatus Reconcilibacillus cellulovorans genome.</title>
        <authorList>
            <person name="Kolinko S."/>
            <person name="Wu Y.-W."/>
            <person name="Tachea F."/>
            <person name="Denzel E."/>
            <person name="Hiras J."/>
            <person name="Baecker N."/>
            <person name="Chan L.J."/>
            <person name="Eichorst S.A."/>
            <person name="Frey D."/>
            <person name="Adams P.D."/>
            <person name="Pray T."/>
            <person name="Tanjore D."/>
            <person name="Petzold C.J."/>
            <person name="Gladden J.M."/>
            <person name="Simmons B.A."/>
            <person name="Singer S.W."/>
        </authorList>
    </citation>
    <scope>NUCLEOTIDE SEQUENCE [LARGE SCALE GENOMIC DNA]</scope>
    <source>
        <strain evidence="3">JTherm</strain>
    </source>
</reference>
<dbReference type="InterPro" id="IPR008979">
    <property type="entry name" value="Galactose-bd-like_sf"/>
</dbReference>
<dbReference type="AlphaFoldDB" id="A0A2A6E0I8"/>
<proteinExistence type="predicted"/>
<dbReference type="SUPFAM" id="SSF49785">
    <property type="entry name" value="Galactose-binding domain-like"/>
    <property type="match status" value="1"/>
</dbReference>
<dbReference type="InterPro" id="IPR046226">
    <property type="entry name" value="DUF6259"/>
</dbReference>
<dbReference type="InterPro" id="IPR000421">
    <property type="entry name" value="FA58C"/>
</dbReference>